<dbReference type="RefSeq" id="WP_016341007.1">
    <property type="nucleotide sequence ID" value="NC_021284.1"/>
</dbReference>
<dbReference type="KEGG" id="ssyr:SSYRP_v1c07740"/>
<dbReference type="EMBL" id="CP005078">
    <property type="protein sequence ID" value="AGM26364.1"/>
    <property type="molecule type" value="Genomic_DNA"/>
</dbReference>
<keyword evidence="1" id="KW-0812">Transmembrane</keyword>
<reference evidence="2 3" key="1">
    <citation type="journal article" date="2013" name="Genome Biol. Evol.">
        <title>Complete genomes of two dipteran-associated spiroplasmas provided insights into the origin, dynamics, and impacts of viral invasion in spiroplasma.</title>
        <authorList>
            <person name="Ku C."/>
            <person name="Lo W.S."/>
            <person name="Chen L.L."/>
            <person name="Kuo C.H."/>
        </authorList>
    </citation>
    <scope>NUCLEOTIDE SEQUENCE [LARGE SCALE GENOMIC DNA]</scope>
    <source>
        <strain evidence="2">EA-1</strain>
    </source>
</reference>
<feature type="transmembrane region" description="Helical" evidence="1">
    <location>
        <begin position="78"/>
        <end position="100"/>
    </location>
</feature>
<feature type="transmembrane region" description="Helical" evidence="1">
    <location>
        <begin position="12"/>
        <end position="33"/>
    </location>
</feature>
<dbReference type="PATRIC" id="fig|1276229.3.peg.768"/>
<dbReference type="Proteomes" id="UP000013963">
    <property type="component" value="Chromosome"/>
</dbReference>
<organism evidence="2 3">
    <name type="scientific">Spiroplasma syrphidicola EA-1</name>
    <dbReference type="NCBI Taxonomy" id="1276229"/>
    <lineage>
        <taxon>Bacteria</taxon>
        <taxon>Bacillati</taxon>
        <taxon>Mycoplasmatota</taxon>
        <taxon>Mollicutes</taxon>
        <taxon>Entomoplasmatales</taxon>
        <taxon>Spiroplasmataceae</taxon>
        <taxon>Spiroplasma</taxon>
    </lineage>
</organism>
<dbReference type="STRING" id="1276229.SSYRP_v1c07740"/>
<keyword evidence="3" id="KW-1185">Reference proteome</keyword>
<sequence length="102" mass="11909">MKGYKYDISNNNVGLDVLSIVLVIYEIIVFVKWNKYCQNIWSKYFQKWVNSKPELKQEIKKLDEEHICKAKKEIRVRLIFNLTVLAVAIIGVIVFGVLSFNG</sequence>
<gene>
    <name evidence="2" type="ORF">SSYRP_v1c07740</name>
</gene>
<dbReference type="HOGENOM" id="CLU_2275694_0_0_14"/>
<keyword evidence="1" id="KW-1133">Transmembrane helix</keyword>
<dbReference type="AlphaFoldDB" id="R4UEL1"/>
<evidence type="ECO:0000313" key="2">
    <source>
        <dbReference type="EMBL" id="AGM26364.1"/>
    </source>
</evidence>
<proteinExistence type="predicted"/>
<protein>
    <submittedName>
        <fullName evidence="2">Uncharacterized protein</fullName>
    </submittedName>
</protein>
<accession>R4UEL1</accession>
<name>R4UEL1_9MOLU</name>
<evidence type="ECO:0000256" key="1">
    <source>
        <dbReference type="SAM" id="Phobius"/>
    </source>
</evidence>
<keyword evidence="1" id="KW-0472">Membrane</keyword>
<evidence type="ECO:0000313" key="3">
    <source>
        <dbReference type="Proteomes" id="UP000013963"/>
    </source>
</evidence>